<keyword evidence="1" id="KW-0808">Transferase</keyword>
<protein>
    <submittedName>
        <fullName evidence="2">Uncharacterized protein</fullName>
    </submittedName>
</protein>
<evidence type="ECO:0000313" key="3">
    <source>
        <dbReference type="Proteomes" id="UP001162972"/>
    </source>
</evidence>
<comment type="caution">
    <text evidence="2">The sequence shown here is derived from an EMBL/GenBank/DDBJ whole genome shotgun (WGS) entry which is preliminary data.</text>
</comment>
<evidence type="ECO:0000313" key="2">
    <source>
        <dbReference type="EMBL" id="KAJ6421572.1"/>
    </source>
</evidence>
<sequence length="96" mass="10899">MEGVSNGMPFLCWPYFADQFLNETYICDVWKVGLKLDKDRCGIITGEEIKNKVENVVGDQKFKVRALELGRLAIQNVEEGGCSSRNFKNFVECMLA</sequence>
<proteinExistence type="predicted"/>
<dbReference type="InterPro" id="IPR002213">
    <property type="entry name" value="UDP_glucos_trans"/>
</dbReference>
<organism evidence="2 3">
    <name type="scientific">Salix udensis</name>
    <dbReference type="NCBI Taxonomy" id="889485"/>
    <lineage>
        <taxon>Eukaryota</taxon>
        <taxon>Viridiplantae</taxon>
        <taxon>Streptophyta</taxon>
        <taxon>Embryophyta</taxon>
        <taxon>Tracheophyta</taxon>
        <taxon>Spermatophyta</taxon>
        <taxon>Magnoliopsida</taxon>
        <taxon>eudicotyledons</taxon>
        <taxon>Gunneridae</taxon>
        <taxon>Pentapetalae</taxon>
        <taxon>rosids</taxon>
        <taxon>fabids</taxon>
        <taxon>Malpighiales</taxon>
        <taxon>Salicaceae</taxon>
        <taxon>Saliceae</taxon>
        <taxon>Salix</taxon>
    </lineage>
</organism>
<gene>
    <name evidence="2" type="ORF">OIU84_028864</name>
</gene>
<accession>A0AAD6P908</accession>
<evidence type="ECO:0000256" key="1">
    <source>
        <dbReference type="ARBA" id="ARBA00022679"/>
    </source>
</evidence>
<dbReference type="PANTHER" id="PTHR48045:SF21">
    <property type="entry name" value="UDP-GLYCOSYLTRANSFERASE 83A1"/>
    <property type="match status" value="1"/>
</dbReference>
<dbReference type="Gene3D" id="3.40.50.2000">
    <property type="entry name" value="Glycogen Phosphorylase B"/>
    <property type="match status" value="2"/>
</dbReference>
<reference evidence="2 3" key="1">
    <citation type="journal article" date="2023" name="Int. J. Mol. Sci.">
        <title>De Novo Assembly and Annotation of 11 Diverse Shrub Willow (Salix) Genomes Reveals Novel Gene Organization in Sex-Linked Regions.</title>
        <authorList>
            <person name="Hyden B."/>
            <person name="Feng K."/>
            <person name="Yates T.B."/>
            <person name="Jawdy S."/>
            <person name="Cereghino C."/>
            <person name="Smart L.B."/>
            <person name="Muchero W."/>
        </authorList>
    </citation>
    <scope>NUCLEOTIDE SEQUENCE [LARGE SCALE GENOMIC DNA]</scope>
    <source>
        <tissue evidence="2">Shoot tip</tissue>
    </source>
</reference>
<dbReference type="SUPFAM" id="SSF53756">
    <property type="entry name" value="UDP-Glycosyltransferase/glycogen phosphorylase"/>
    <property type="match status" value="1"/>
</dbReference>
<dbReference type="EMBL" id="JAPFFJ010000008">
    <property type="protein sequence ID" value="KAJ6421572.1"/>
    <property type="molecule type" value="Genomic_DNA"/>
</dbReference>
<dbReference type="PANTHER" id="PTHR48045">
    <property type="entry name" value="UDP-GLYCOSYLTRANSFERASE 72B1"/>
    <property type="match status" value="1"/>
</dbReference>
<keyword evidence="3" id="KW-1185">Reference proteome</keyword>
<name>A0AAD6P908_9ROSI</name>
<dbReference type="AlphaFoldDB" id="A0AAD6P908"/>
<dbReference type="Pfam" id="PF00201">
    <property type="entry name" value="UDPGT"/>
    <property type="match status" value="1"/>
</dbReference>
<dbReference type="Proteomes" id="UP001162972">
    <property type="component" value="Chromosome 17"/>
</dbReference>
<dbReference type="GO" id="GO:0008194">
    <property type="term" value="F:UDP-glycosyltransferase activity"/>
    <property type="evidence" value="ECO:0007669"/>
    <property type="project" value="InterPro"/>
</dbReference>